<keyword evidence="2" id="KW-0560">Oxidoreductase</keyword>
<dbReference type="GO" id="GO:0070402">
    <property type="term" value="F:NADPH binding"/>
    <property type="evidence" value="ECO:0007669"/>
    <property type="project" value="TreeGrafter"/>
</dbReference>
<dbReference type="EMBL" id="KQ964474">
    <property type="protein sequence ID" value="KXN71460.1"/>
    <property type="molecule type" value="Genomic_DNA"/>
</dbReference>
<dbReference type="InterPro" id="IPR013154">
    <property type="entry name" value="ADH-like_N"/>
</dbReference>
<proteinExistence type="predicted"/>
<dbReference type="AlphaFoldDB" id="A0A137P8Y5"/>
<evidence type="ECO:0000256" key="1">
    <source>
        <dbReference type="ARBA" id="ARBA00022857"/>
    </source>
</evidence>
<dbReference type="InterPro" id="IPR011032">
    <property type="entry name" value="GroES-like_sf"/>
</dbReference>
<name>A0A137P8Y5_CONC2</name>
<dbReference type="STRING" id="796925.A0A137P8Y5"/>
<dbReference type="Gene3D" id="3.40.50.720">
    <property type="entry name" value="NAD(P)-binding Rossmann-like Domain"/>
    <property type="match status" value="1"/>
</dbReference>
<dbReference type="SMART" id="SM00829">
    <property type="entry name" value="PKS_ER"/>
    <property type="match status" value="1"/>
</dbReference>
<gene>
    <name evidence="4" type="ORF">CONCODRAFT_78296</name>
</gene>
<dbReference type="Gene3D" id="3.90.180.10">
    <property type="entry name" value="Medium-chain alcohol dehydrogenases, catalytic domain"/>
    <property type="match status" value="1"/>
</dbReference>
<evidence type="ECO:0000313" key="5">
    <source>
        <dbReference type="Proteomes" id="UP000070444"/>
    </source>
</evidence>
<dbReference type="InterPro" id="IPR036291">
    <property type="entry name" value="NAD(P)-bd_dom_sf"/>
</dbReference>
<dbReference type="PANTHER" id="PTHR48106">
    <property type="entry name" value="QUINONE OXIDOREDUCTASE PIG3-RELATED"/>
    <property type="match status" value="1"/>
</dbReference>
<accession>A0A137P8Y5</accession>
<dbReference type="CDD" id="cd05282">
    <property type="entry name" value="ETR_like"/>
    <property type="match status" value="1"/>
</dbReference>
<dbReference type="SUPFAM" id="SSF51735">
    <property type="entry name" value="NAD(P)-binding Rossmann-fold domains"/>
    <property type="match status" value="1"/>
</dbReference>
<dbReference type="Pfam" id="PF08240">
    <property type="entry name" value="ADH_N"/>
    <property type="match status" value="1"/>
</dbReference>
<protein>
    <submittedName>
        <fullName evidence="4">NAD(P)-binding protein</fullName>
    </submittedName>
</protein>
<dbReference type="InterPro" id="IPR013149">
    <property type="entry name" value="ADH-like_C"/>
</dbReference>
<sequence length="343" mass="37618">MSVQVQFNKNDKFENIKVVEVPKPTLNADDEVLVKFILNPVNGSDIESILGINGLAPVSYPATPGLEGVARVESIGKNVDRVKVGQRVVVLPDTEINYVAAEGTWSTYRVYKQSVLFPVPDNISDEAAAQAINNPITVYGLLDKLNAPKGEYIVQTAAASSLGRILIQFAKARGLKTINLVRRKEQIEELKSVGADEVFSTEDGTDIVEEIKKITDGKGAYGVIDAVGGELGLKLSQVVRDDGTIILYSFLGGEQVNVSGADLLLRHVNYTGFFVTKHFADAGIEKYDEAVTKVFELFANEVKPLPGKRFPLEKVTDAIHQSLNPNKEKKYSWFTPNSFNLIF</sequence>
<evidence type="ECO:0000313" key="4">
    <source>
        <dbReference type="EMBL" id="KXN71460.1"/>
    </source>
</evidence>
<evidence type="ECO:0000256" key="2">
    <source>
        <dbReference type="ARBA" id="ARBA00023002"/>
    </source>
</evidence>
<dbReference type="OrthoDB" id="7482721at2759"/>
<dbReference type="Pfam" id="PF00107">
    <property type="entry name" value="ADH_zinc_N"/>
    <property type="match status" value="1"/>
</dbReference>
<keyword evidence="1" id="KW-0521">NADP</keyword>
<dbReference type="SUPFAM" id="SSF50129">
    <property type="entry name" value="GroES-like"/>
    <property type="match status" value="1"/>
</dbReference>
<dbReference type="InterPro" id="IPR020843">
    <property type="entry name" value="ER"/>
</dbReference>
<dbReference type="GO" id="GO:0016651">
    <property type="term" value="F:oxidoreductase activity, acting on NAD(P)H"/>
    <property type="evidence" value="ECO:0007669"/>
    <property type="project" value="TreeGrafter"/>
</dbReference>
<dbReference type="PANTHER" id="PTHR48106:SF2">
    <property type="entry name" value="ZN2+-BINDING DEHYDROGENASE"/>
    <property type="match status" value="1"/>
</dbReference>
<evidence type="ECO:0000259" key="3">
    <source>
        <dbReference type="SMART" id="SM00829"/>
    </source>
</evidence>
<reference evidence="4 5" key="1">
    <citation type="journal article" date="2015" name="Genome Biol. Evol.">
        <title>Phylogenomic analyses indicate that early fungi evolved digesting cell walls of algal ancestors of land plants.</title>
        <authorList>
            <person name="Chang Y."/>
            <person name="Wang S."/>
            <person name="Sekimoto S."/>
            <person name="Aerts A.L."/>
            <person name="Choi C."/>
            <person name="Clum A."/>
            <person name="LaButti K.M."/>
            <person name="Lindquist E.A."/>
            <person name="Yee Ngan C."/>
            <person name="Ohm R.A."/>
            <person name="Salamov A.A."/>
            <person name="Grigoriev I.V."/>
            <person name="Spatafora J.W."/>
            <person name="Berbee M.L."/>
        </authorList>
    </citation>
    <scope>NUCLEOTIDE SEQUENCE [LARGE SCALE GENOMIC DNA]</scope>
    <source>
        <strain evidence="4 5">NRRL 28638</strain>
    </source>
</reference>
<dbReference type="Proteomes" id="UP000070444">
    <property type="component" value="Unassembled WGS sequence"/>
</dbReference>
<feature type="domain" description="Enoyl reductase (ER)" evidence="3">
    <location>
        <begin position="11"/>
        <end position="323"/>
    </location>
</feature>
<organism evidence="4 5">
    <name type="scientific">Conidiobolus coronatus (strain ATCC 28846 / CBS 209.66 / NRRL 28638)</name>
    <name type="common">Delacroixia coronata</name>
    <dbReference type="NCBI Taxonomy" id="796925"/>
    <lineage>
        <taxon>Eukaryota</taxon>
        <taxon>Fungi</taxon>
        <taxon>Fungi incertae sedis</taxon>
        <taxon>Zoopagomycota</taxon>
        <taxon>Entomophthoromycotina</taxon>
        <taxon>Entomophthoromycetes</taxon>
        <taxon>Entomophthorales</taxon>
        <taxon>Ancylistaceae</taxon>
        <taxon>Conidiobolus</taxon>
    </lineage>
</organism>
<keyword evidence="5" id="KW-1185">Reference proteome</keyword>